<dbReference type="Proteomes" id="UP000178089">
    <property type="component" value="Unassembled WGS sequence"/>
</dbReference>
<keyword evidence="1" id="KW-1133">Transmembrane helix</keyword>
<reference evidence="2 3" key="1">
    <citation type="journal article" date="2016" name="Nat. Commun.">
        <title>Thousands of microbial genomes shed light on interconnected biogeochemical processes in an aquifer system.</title>
        <authorList>
            <person name="Anantharaman K."/>
            <person name="Brown C.T."/>
            <person name="Hug L.A."/>
            <person name="Sharon I."/>
            <person name="Castelle C.J."/>
            <person name="Probst A.J."/>
            <person name="Thomas B.C."/>
            <person name="Singh A."/>
            <person name="Wilkins M.J."/>
            <person name="Karaoz U."/>
            <person name="Brodie E.L."/>
            <person name="Williams K.H."/>
            <person name="Hubbard S.S."/>
            <person name="Banfield J.F."/>
        </authorList>
    </citation>
    <scope>NUCLEOTIDE SEQUENCE [LARGE SCALE GENOMIC DNA]</scope>
</reference>
<keyword evidence="1" id="KW-0472">Membrane</keyword>
<evidence type="ECO:0000313" key="3">
    <source>
        <dbReference type="Proteomes" id="UP000178089"/>
    </source>
</evidence>
<sequence length="106" mass="11312">MKPPSSSKKTLITVIVVIIVLAVAYFYFSGGSAPDDMGTLQSQSATVVGTRVLSLLNQIESLRIDTELFKTPAYQTLVDYSIAIPELPVGRPNPFAPLSGAPTSNQ</sequence>
<evidence type="ECO:0000256" key="1">
    <source>
        <dbReference type="SAM" id="Phobius"/>
    </source>
</evidence>
<dbReference type="EMBL" id="MHRT01000010">
    <property type="protein sequence ID" value="OHA28727.1"/>
    <property type="molecule type" value="Genomic_DNA"/>
</dbReference>
<proteinExistence type="predicted"/>
<feature type="transmembrane region" description="Helical" evidence="1">
    <location>
        <begin position="12"/>
        <end position="28"/>
    </location>
</feature>
<evidence type="ECO:0000313" key="2">
    <source>
        <dbReference type="EMBL" id="OHA28727.1"/>
    </source>
</evidence>
<accession>A0A1G2MXV9</accession>
<keyword evidence="1" id="KW-0812">Transmembrane</keyword>
<gene>
    <name evidence="2" type="ORF">A3F51_03070</name>
</gene>
<protein>
    <submittedName>
        <fullName evidence="2">Uncharacterized protein</fullName>
    </submittedName>
</protein>
<organism evidence="2 3">
    <name type="scientific">Candidatus Taylorbacteria bacterium RIFCSPHIGHO2_12_FULL_45_16</name>
    <dbReference type="NCBI Taxonomy" id="1802315"/>
    <lineage>
        <taxon>Bacteria</taxon>
        <taxon>Candidatus Tayloriibacteriota</taxon>
    </lineage>
</organism>
<comment type="caution">
    <text evidence="2">The sequence shown here is derived from an EMBL/GenBank/DDBJ whole genome shotgun (WGS) entry which is preliminary data.</text>
</comment>
<dbReference type="AlphaFoldDB" id="A0A1G2MXV9"/>
<name>A0A1G2MXV9_9BACT</name>
<dbReference type="STRING" id="1802315.A3F51_03070"/>